<keyword evidence="3" id="KW-1185">Reference proteome</keyword>
<evidence type="ECO:0000256" key="1">
    <source>
        <dbReference type="SAM" id="SignalP"/>
    </source>
</evidence>
<evidence type="ECO:0008006" key="4">
    <source>
        <dbReference type="Google" id="ProtNLM"/>
    </source>
</evidence>
<evidence type="ECO:0000313" key="3">
    <source>
        <dbReference type="Proteomes" id="UP000276991"/>
    </source>
</evidence>
<sequence>MFQHIAIFLSALLIVITTQTCCPPPSATSSDKRSINILIPVSYPSTISELGGLRDRLGGLGGGLGGLEGGLNGLPSRTYFGYFTRYLGPANANGMCPAGVNINGQCWSIDEVTNCQICCFACYCPSPAEVYVILPNYGPAGGHTGLRASYGPAVNGLCPVGVNIGGQCYA</sequence>
<organism evidence="2 3">
    <name type="scientific">Acanthocheilonema viteae</name>
    <name type="common">Filarial nematode worm</name>
    <name type="synonym">Dipetalonema viteae</name>
    <dbReference type="NCBI Taxonomy" id="6277"/>
    <lineage>
        <taxon>Eukaryota</taxon>
        <taxon>Metazoa</taxon>
        <taxon>Ecdysozoa</taxon>
        <taxon>Nematoda</taxon>
        <taxon>Chromadorea</taxon>
        <taxon>Rhabditida</taxon>
        <taxon>Spirurina</taxon>
        <taxon>Spiruromorpha</taxon>
        <taxon>Filarioidea</taxon>
        <taxon>Onchocercidae</taxon>
        <taxon>Acanthocheilonema</taxon>
    </lineage>
</organism>
<evidence type="ECO:0000313" key="2">
    <source>
        <dbReference type="EMBL" id="VBB27237.1"/>
    </source>
</evidence>
<feature type="signal peptide" evidence="1">
    <location>
        <begin position="1"/>
        <end position="18"/>
    </location>
</feature>
<reference evidence="2 3" key="1">
    <citation type="submission" date="2018-08" db="EMBL/GenBank/DDBJ databases">
        <authorList>
            <person name="Laetsch R D."/>
            <person name="Stevens L."/>
            <person name="Kumar S."/>
            <person name="Blaxter L. M."/>
        </authorList>
    </citation>
    <scope>NUCLEOTIDE SEQUENCE [LARGE SCALE GENOMIC DNA]</scope>
</reference>
<protein>
    <recommendedName>
        <fullName evidence="4">4Fe-4S ferredoxin-type domain-containing protein</fullName>
    </recommendedName>
</protein>
<name>A0A498S6V2_ACAVI</name>
<gene>
    <name evidence="2" type="ORF">NAV_LOCUS2067</name>
</gene>
<accession>A0A498S6V2</accession>
<proteinExistence type="predicted"/>
<feature type="chain" id="PRO_5019723510" description="4Fe-4S ferredoxin-type domain-containing protein" evidence="1">
    <location>
        <begin position="19"/>
        <end position="170"/>
    </location>
</feature>
<dbReference type="AlphaFoldDB" id="A0A498S6V2"/>
<dbReference type="OrthoDB" id="5852133at2759"/>
<dbReference type="Proteomes" id="UP000276991">
    <property type="component" value="Unassembled WGS sequence"/>
</dbReference>
<dbReference type="EMBL" id="UPTC01000202">
    <property type="protein sequence ID" value="VBB27237.1"/>
    <property type="molecule type" value="Genomic_DNA"/>
</dbReference>
<keyword evidence="1" id="KW-0732">Signal</keyword>